<accession>A0A369WNA6</accession>
<keyword evidence="1" id="KW-0489">Methyltransferase</keyword>
<organism evidence="1 2">
    <name type="scientific">Motiliproteus coralliicola</name>
    <dbReference type="NCBI Taxonomy" id="2283196"/>
    <lineage>
        <taxon>Bacteria</taxon>
        <taxon>Pseudomonadati</taxon>
        <taxon>Pseudomonadota</taxon>
        <taxon>Gammaproteobacteria</taxon>
        <taxon>Oceanospirillales</taxon>
        <taxon>Oceanospirillaceae</taxon>
        <taxon>Motiliproteus</taxon>
    </lineage>
</organism>
<dbReference type="OrthoDB" id="29650at2"/>
<keyword evidence="1" id="KW-0808">Transferase</keyword>
<dbReference type="AlphaFoldDB" id="A0A369WNA6"/>
<dbReference type="PANTHER" id="PTHR43861">
    <property type="entry name" value="TRANS-ACONITATE 2-METHYLTRANSFERASE-RELATED"/>
    <property type="match status" value="1"/>
</dbReference>
<evidence type="ECO:0000313" key="2">
    <source>
        <dbReference type="Proteomes" id="UP000253769"/>
    </source>
</evidence>
<sequence>MAVMMIDFLRLGREDALFEEAMLKRMLRKFLGHLGFGFAVKLWSLRALVDRLDNESVNSIVDFGCGDGMYTFWLQKRFVNASVFGIDGDAAAITHAQLKSRHFTDGKVLFECCRFDQYKASTDADLVVCLDAIYYTEDGMEYLKKACSMVKPSGHLILSLPYLDRHYQSDFGYFTGDVSIDKLAPLYRLENIQQALVAQGFILEEVIQYPNPLLRWLIEAQRSRKPYINLLYPFWLVFSKLTFRTGHQRSTHFMLLAQRSSTACSRDEK</sequence>
<dbReference type="Proteomes" id="UP000253769">
    <property type="component" value="Unassembled WGS sequence"/>
</dbReference>
<name>A0A369WNA6_9GAMM</name>
<dbReference type="Gene3D" id="3.40.50.150">
    <property type="entry name" value="Vaccinia Virus protein VP39"/>
    <property type="match status" value="1"/>
</dbReference>
<protein>
    <submittedName>
        <fullName evidence="1">Class I SAM-dependent methyltransferase</fullName>
    </submittedName>
</protein>
<dbReference type="CDD" id="cd02440">
    <property type="entry name" value="AdoMet_MTases"/>
    <property type="match status" value="1"/>
</dbReference>
<dbReference type="InterPro" id="IPR029063">
    <property type="entry name" value="SAM-dependent_MTases_sf"/>
</dbReference>
<dbReference type="SUPFAM" id="SSF53335">
    <property type="entry name" value="S-adenosyl-L-methionine-dependent methyltransferases"/>
    <property type="match status" value="1"/>
</dbReference>
<proteinExistence type="predicted"/>
<dbReference type="EMBL" id="QQOH01000002">
    <property type="protein sequence ID" value="RDE22981.1"/>
    <property type="molecule type" value="Genomic_DNA"/>
</dbReference>
<dbReference type="Pfam" id="PF13489">
    <property type="entry name" value="Methyltransf_23"/>
    <property type="match status" value="1"/>
</dbReference>
<keyword evidence="2" id="KW-1185">Reference proteome</keyword>
<reference evidence="1 2" key="1">
    <citation type="submission" date="2018-07" db="EMBL/GenBank/DDBJ databases">
        <title>Motiliproteus coralliicola sp. nov., a bacterium isolated from Coral.</title>
        <authorList>
            <person name="Wang G."/>
        </authorList>
    </citation>
    <scope>NUCLEOTIDE SEQUENCE [LARGE SCALE GENOMIC DNA]</scope>
    <source>
        <strain evidence="1 2">C34</strain>
    </source>
</reference>
<gene>
    <name evidence="1" type="ORF">DV711_10570</name>
</gene>
<dbReference type="GO" id="GO:0032259">
    <property type="term" value="P:methylation"/>
    <property type="evidence" value="ECO:0007669"/>
    <property type="project" value="UniProtKB-KW"/>
</dbReference>
<dbReference type="RefSeq" id="WP_114695616.1">
    <property type="nucleotide sequence ID" value="NZ_QQOH01000002.1"/>
</dbReference>
<comment type="caution">
    <text evidence="1">The sequence shown here is derived from an EMBL/GenBank/DDBJ whole genome shotgun (WGS) entry which is preliminary data.</text>
</comment>
<evidence type="ECO:0000313" key="1">
    <source>
        <dbReference type="EMBL" id="RDE22981.1"/>
    </source>
</evidence>
<dbReference type="GO" id="GO:0008168">
    <property type="term" value="F:methyltransferase activity"/>
    <property type="evidence" value="ECO:0007669"/>
    <property type="project" value="UniProtKB-KW"/>
</dbReference>